<protein>
    <submittedName>
        <fullName evidence="1">Uncharacterized protein</fullName>
    </submittedName>
</protein>
<sequence>MNFNQVKQKYDITGNNFLYLHGIIQGIPQEWKRNIQVENPHNQNLYERYLDSGSQNSFMYHQFTKSVKCKPDKTQAKWIEKLDNNIDINWKQVYLLTKTITNNVRLQCFQYKMLHRALYFNNLLVKMHKKQSSLCDICKQDKDSIEHAFIYCNDTKLL</sequence>
<organism evidence="1 2">
    <name type="scientific">Owenia fusiformis</name>
    <name type="common">Polychaete worm</name>
    <dbReference type="NCBI Taxonomy" id="6347"/>
    <lineage>
        <taxon>Eukaryota</taxon>
        <taxon>Metazoa</taxon>
        <taxon>Spiralia</taxon>
        <taxon>Lophotrochozoa</taxon>
        <taxon>Annelida</taxon>
        <taxon>Polychaeta</taxon>
        <taxon>Sedentaria</taxon>
        <taxon>Canalipalpata</taxon>
        <taxon>Sabellida</taxon>
        <taxon>Oweniida</taxon>
        <taxon>Oweniidae</taxon>
        <taxon>Owenia</taxon>
    </lineage>
</organism>
<evidence type="ECO:0000313" key="2">
    <source>
        <dbReference type="Proteomes" id="UP000749559"/>
    </source>
</evidence>
<keyword evidence="2" id="KW-1185">Reference proteome</keyword>
<evidence type="ECO:0000313" key="1">
    <source>
        <dbReference type="EMBL" id="CAH1781270.1"/>
    </source>
</evidence>
<gene>
    <name evidence="1" type="ORF">OFUS_LOCUS7865</name>
</gene>
<accession>A0A8J1UGI3</accession>
<dbReference type="InterPro" id="IPR026960">
    <property type="entry name" value="RVT-Znf"/>
</dbReference>
<dbReference type="EMBL" id="CAIIXF020000004">
    <property type="protein sequence ID" value="CAH1781270.1"/>
    <property type="molecule type" value="Genomic_DNA"/>
</dbReference>
<reference evidence="1" key="1">
    <citation type="submission" date="2022-03" db="EMBL/GenBank/DDBJ databases">
        <authorList>
            <person name="Martin C."/>
        </authorList>
    </citation>
    <scope>NUCLEOTIDE SEQUENCE</scope>
</reference>
<dbReference type="Pfam" id="PF13966">
    <property type="entry name" value="zf-RVT"/>
    <property type="match status" value="1"/>
</dbReference>
<comment type="caution">
    <text evidence="1">The sequence shown here is derived from an EMBL/GenBank/DDBJ whole genome shotgun (WGS) entry which is preliminary data.</text>
</comment>
<dbReference type="Proteomes" id="UP000749559">
    <property type="component" value="Unassembled WGS sequence"/>
</dbReference>
<name>A0A8J1UGI3_OWEFU</name>
<proteinExistence type="predicted"/>
<dbReference type="AlphaFoldDB" id="A0A8J1UGI3"/>
<dbReference type="OrthoDB" id="10072093at2759"/>